<gene>
    <name evidence="2 3" type="primary">LOC106818890</name>
</gene>
<organism evidence="1 2">
    <name type="scientific">Priapulus caudatus</name>
    <name type="common">Priapulid worm</name>
    <dbReference type="NCBI Taxonomy" id="37621"/>
    <lineage>
        <taxon>Eukaryota</taxon>
        <taxon>Metazoa</taxon>
        <taxon>Ecdysozoa</taxon>
        <taxon>Scalidophora</taxon>
        <taxon>Priapulida</taxon>
        <taxon>Priapulimorpha</taxon>
        <taxon>Priapulimorphida</taxon>
        <taxon>Priapulidae</taxon>
        <taxon>Priapulus</taxon>
    </lineage>
</organism>
<dbReference type="Proteomes" id="UP000695022">
    <property type="component" value="Unplaced"/>
</dbReference>
<dbReference type="RefSeq" id="XP_014679044.1">
    <property type="nucleotide sequence ID" value="XM_014823558.1"/>
</dbReference>
<dbReference type="GeneID" id="106818890"/>
<evidence type="ECO:0000313" key="3">
    <source>
        <dbReference type="RefSeq" id="XP_014679045.1"/>
    </source>
</evidence>
<reference evidence="2 3" key="1">
    <citation type="submission" date="2025-05" db="UniProtKB">
        <authorList>
            <consortium name="RefSeq"/>
        </authorList>
    </citation>
    <scope>IDENTIFICATION</scope>
</reference>
<evidence type="ECO:0000313" key="2">
    <source>
        <dbReference type="RefSeq" id="XP_014679044.1"/>
    </source>
</evidence>
<accession>A0ABM1F3M3</accession>
<proteinExistence type="predicted"/>
<name>A0ABM1F3M3_PRICU</name>
<sequence length="308" mass="35559">MAFHVYHDHNYCQVQQELLEMKEELFSICSTSRLESEPGTPVSQPSASTSASSEIMLQRINVNVSCNESMMSSHEKPVFFTDISRHAFNYATQHRLQLNINDNFDSTSGWWLKIAPMHTDLPQAKGGPMNTITIMVKESGSVYVRVLEHIVEESECVENGYFIPEAFIAMLGKLQHETCFGIDEESYEQYTSNIQYETKACQKRDFPFRHYVSKSCLKIMKPRKRKHKMCSKCCKMMKNMKHSNTQVGNVLPSRKKSRTMPSSRYNIHLLSSTSLRERMRNSARKTARLTAKTIKLEKKLEELYATLN</sequence>
<evidence type="ECO:0000313" key="1">
    <source>
        <dbReference type="Proteomes" id="UP000695022"/>
    </source>
</evidence>
<dbReference type="RefSeq" id="XP_014679045.1">
    <property type="nucleotide sequence ID" value="XM_014823559.1"/>
</dbReference>
<keyword evidence="1" id="KW-1185">Reference proteome</keyword>
<protein>
    <submittedName>
        <fullName evidence="2 3">Uncharacterized protein LOC106818890</fullName>
    </submittedName>
</protein>